<dbReference type="InterPro" id="IPR031314">
    <property type="entry name" value="DNK_dom"/>
</dbReference>
<organism evidence="2 3">
    <name type="scientific">Malurus elegans</name>
    <name type="common">Red-winged fairywren</name>
    <dbReference type="NCBI Taxonomy" id="720584"/>
    <lineage>
        <taxon>Eukaryota</taxon>
        <taxon>Metazoa</taxon>
        <taxon>Chordata</taxon>
        <taxon>Craniata</taxon>
        <taxon>Vertebrata</taxon>
        <taxon>Euteleostomi</taxon>
        <taxon>Archelosauria</taxon>
        <taxon>Archosauria</taxon>
        <taxon>Dinosauria</taxon>
        <taxon>Saurischia</taxon>
        <taxon>Theropoda</taxon>
        <taxon>Coelurosauria</taxon>
        <taxon>Aves</taxon>
        <taxon>Neognathae</taxon>
        <taxon>Neoaves</taxon>
        <taxon>Telluraves</taxon>
        <taxon>Australaves</taxon>
        <taxon>Passeriformes</taxon>
        <taxon>Meliphagoidea</taxon>
        <taxon>Maluridae</taxon>
        <taxon>Malurus</taxon>
    </lineage>
</organism>
<dbReference type="PANTHER" id="PTHR10513:SF8">
    <property type="entry name" value="DEOXYGUANOSINE KINASE, MITOCHONDRIAL"/>
    <property type="match status" value="1"/>
</dbReference>
<dbReference type="Proteomes" id="UP000564407">
    <property type="component" value="Unassembled WGS sequence"/>
</dbReference>
<protein>
    <submittedName>
        <fullName evidence="2">DGUOK protein</fullName>
    </submittedName>
</protein>
<dbReference type="Gene3D" id="3.40.50.300">
    <property type="entry name" value="P-loop containing nucleotide triphosphate hydrolases"/>
    <property type="match status" value="1"/>
</dbReference>
<keyword evidence="3" id="KW-1185">Reference proteome</keyword>
<accession>A0A7K6H4V3</accession>
<feature type="non-terminal residue" evidence="2">
    <location>
        <position position="1"/>
    </location>
</feature>
<dbReference type="InterPro" id="IPR027417">
    <property type="entry name" value="P-loop_NTPase"/>
</dbReference>
<dbReference type="EMBL" id="VZRP01019869">
    <property type="protein sequence ID" value="NWV70467.1"/>
    <property type="molecule type" value="Genomic_DNA"/>
</dbReference>
<proteinExistence type="predicted"/>
<evidence type="ECO:0000259" key="1">
    <source>
        <dbReference type="Pfam" id="PF01712"/>
    </source>
</evidence>
<evidence type="ECO:0000313" key="2">
    <source>
        <dbReference type="EMBL" id="NWV70467.1"/>
    </source>
</evidence>
<dbReference type="PANTHER" id="PTHR10513">
    <property type="entry name" value="DEOXYNUCLEOSIDE KINASE"/>
    <property type="match status" value="1"/>
</dbReference>
<feature type="non-terminal residue" evidence="2">
    <location>
        <position position="126"/>
    </location>
</feature>
<dbReference type="SUPFAM" id="SSF52540">
    <property type="entry name" value="P-loop containing nucleoside triphosphate hydrolases"/>
    <property type="match status" value="1"/>
</dbReference>
<dbReference type="Pfam" id="PF01712">
    <property type="entry name" value="dNK"/>
    <property type="match status" value="1"/>
</dbReference>
<dbReference type="InterPro" id="IPR050566">
    <property type="entry name" value="Deoxyribonucleoside_kinase"/>
</dbReference>
<gene>
    <name evidence="2" type="primary">Dguok_1</name>
    <name evidence="2" type="ORF">MALELE_R14890</name>
</gene>
<evidence type="ECO:0000313" key="3">
    <source>
        <dbReference type="Proteomes" id="UP000564407"/>
    </source>
</evidence>
<feature type="domain" description="Deoxynucleoside kinase" evidence="1">
    <location>
        <begin position="1"/>
        <end position="126"/>
    </location>
</feature>
<comment type="caution">
    <text evidence="2">The sequence shown here is derived from an EMBL/GenBank/DDBJ whole genome shotgun (WGS) entry which is preliminary data.</text>
</comment>
<dbReference type="GO" id="GO:0004138">
    <property type="term" value="F:deoxyguanosine kinase activity"/>
    <property type="evidence" value="ECO:0007669"/>
    <property type="project" value="TreeGrafter"/>
</dbReference>
<reference evidence="2 3" key="1">
    <citation type="submission" date="2019-09" db="EMBL/GenBank/DDBJ databases">
        <title>Bird 10,000 Genomes (B10K) Project - Family phase.</title>
        <authorList>
            <person name="Zhang G."/>
        </authorList>
    </citation>
    <scope>NUCLEOTIDE SEQUENCE [LARGE SCALE GENOMIC DNA]</scope>
    <source>
        <strain evidence="2">B10K-DU-029-44</strain>
        <tissue evidence="2">Heart</tissue>
    </source>
</reference>
<dbReference type="AlphaFoldDB" id="A0A7K6H4V3"/>
<dbReference type="GO" id="GO:0005739">
    <property type="term" value="C:mitochondrion"/>
    <property type="evidence" value="ECO:0007669"/>
    <property type="project" value="TreeGrafter"/>
</dbReference>
<sequence>AVGKSTFLKLLGATFPEWHLVTEPVAQWRKVPAGSTAQVTAILAASWLHRHHTETPSSPALPPQASVGSANLLQMMYQEPARWSYTFQTFSCISRLKAMLEPPDRGLPETPAAVRVFERSVFSDRY</sequence>
<name>A0A7K6H4V3_9PASS</name>